<reference evidence="1 2" key="1">
    <citation type="submission" date="2020-08" db="EMBL/GenBank/DDBJ databases">
        <title>Genomic Encyclopedia of Type Strains, Phase IV (KMG-IV): sequencing the most valuable type-strain genomes for metagenomic binning, comparative biology and taxonomic classification.</title>
        <authorList>
            <person name="Goeker M."/>
        </authorList>
    </citation>
    <scope>NUCLEOTIDE SEQUENCE [LARGE SCALE GENOMIC DNA]</scope>
    <source>
        <strain evidence="1 2">DSM 12251</strain>
    </source>
</reference>
<organism evidence="1 2">
    <name type="scientific">Prosthecobacter dejongeii</name>
    <dbReference type="NCBI Taxonomy" id="48465"/>
    <lineage>
        <taxon>Bacteria</taxon>
        <taxon>Pseudomonadati</taxon>
        <taxon>Verrucomicrobiota</taxon>
        <taxon>Verrucomicrobiia</taxon>
        <taxon>Verrucomicrobiales</taxon>
        <taxon>Verrucomicrobiaceae</taxon>
        <taxon>Prosthecobacter</taxon>
    </lineage>
</organism>
<dbReference type="Proteomes" id="UP000534294">
    <property type="component" value="Unassembled WGS sequence"/>
</dbReference>
<keyword evidence="2" id="KW-1185">Reference proteome</keyword>
<dbReference type="EMBL" id="JACHIF010000015">
    <property type="protein sequence ID" value="MBB5040579.1"/>
    <property type="molecule type" value="Genomic_DNA"/>
</dbReference>
<sequence length="84" mass="9620">MMFLIYESCATLWFCVGREPFDFAIFCFKQRHLAWGKCNLYALERPSIACHLVNTQSGTNQAPMMSIHAENPPKTHGFLLHLTS</sequence>
<proteinExistence type="predicted"/>
<dbReference type="AlphaFoldDB" id="A0A7W8DS42"/>
<name>A0A7W8DS42_9BACT</name>
<protein>
    <submittedName>
        <fullName evidence="1">Uncharacterized protein</fullName>
    </submittedName>
</protein>
<accession>A0A7W8DS42</accession>
<comment type="caution">
    <text evidence="1">The sequence shown here is derived from an EMBL/GenBank/DDBJ whole genome shotgun (WGS) entry which is preliminary data.</text>
</comment>
<evidence type="ECO:0000313" key="1">
    <source>
        <dbReference type="EMBL" id="MBB5040579.1"/>
    </source>
</evidence>
<gene>
    <name evidence="1" type="ORF">HNQ64_004867</name>
</gene>
<evidence type="ECO:0000313" key="2">
    <source>
        <dbReference type="Proteomes" id="UP000534294"/>
    </source>
</evidence>